<proteinExistence type="inferred from homology"/>
<protein>
    <recommendedName>
        <fullName evidence="3">DYW domain-containing protein</fullName>
    </recommendedName>
</protein>
<dbReference type="Pfam" id="PF20431">
    <property type="entry name" value="E_motif"/>
    <property type="match status" value="1"/>
</dbReference>
<sequence>MKDAIEPDDATFAALLSALSHSGLVDEGRFWFDTMVEKYKIRPTEKHYACVVDLLARAGLVEEARDVIEGMEIEPTVAIWVALLSGCLNHKKFSIGETAANKILGLKPNSLGIYVLVSNFFAAAKKWENVAQVRKTMKATGMRKTPGHSVVEANGRLHAFLTEDGSHPQREEIAWTLRKLEDEMASLGERLAIAFALLNTAPGSKVMVAKNLRVCGDCHEATKFISMIVKREIIVRDVKRFHHFKDGVCSCGDYW</sequence>
<dbReference type="Pfam" id="PF01535">
    <property type="entry name" value="PPR"/>
    <property type="match status" value="2"/>
</dbReference>
<dbReference type="EMBL" id="OOIL02006792">
    <property type="protein sequence ID" value="VFR02029.1"/>
    <property type="molecule type" value="Genomic_DNA"/>
</dbReference>
<feature type="domain" description="DYW" evidence="3">
    <location>
        <begin position="184"/>
        <end position="255"/>
    </location>
</feature>
<dbReference type="GO" id="GO:0003723">
    <property type="term" value="F:RNA binding"/>
    <property type="evidence" value="ECO:0007669"/>
    <property type="project" value="InterPro"/>
</dbReference>
<evidence type="ECO:0000256" key="2">
    <source>
        <dbReference type="ARBA" id="ARBA00022737"/>
    </source>
</evidence>
<dbReference type="AlphaFoldDB" id="A0A484NNV9"/>
<dbReference type="InterPro" id="IPR011990">
    <property type="entry name" value="TPR-like_helical_dom_sf"/>
</dbReference>
<dbReference type="InterPro" id="IPR032867">
    <property type="entry name" value="DYW_dom"/>
</dbReference>
<keyword evidence="5" id="KW-1185">Reference proteome</keyword>
<evidence type="ECO:0000313" key="5">
    <source>
        <dbReference type="Proteomes" id="UP000595140"/>
    </source>
</evidence>
<dbReference type="FunFam" id="1.25.40.10:FF:000090">
    <property type="entry name" value="Pentatricopeptide repeat-containing protein, chloroplastic"/>
    <property type="match status" value="1"/>
</dbReference>
<dbReference type="InterPro" id="IPR046848">
    <property type="entry name" value="E_motif"/>
</dbReference>
<evidence type="ECO:0000259" key="3">
    <source>
        <dbReference type="Pfam" id="PF14432"/>
    </source>
</evidence>
<reference evidence="4 5" key="1">
    <citation type="submission" date="2018-04" db="EMBL/GenBank/DDBJ databases">
        <authorList>
            <person name="Vogel A."/>
        </authorList>
    </citation>
    <scope>NUCLEOTIDE SEQUENCE [LARGE SCALE GENOMIC DNA]</scope>
</reference>
<dbReference type="Pfam" id="PF14432">
    <property type="entry name" value="DYW_deaminase"/>
    <property type="match status" value="1"/>
</dbReference>
<dbReference type="GO" id="GO:0008270">
    <property type="term" value="F:zinc ion binding"/>
    <property type="evidence" value="ECO:0007669"/>
    <property type="project" value="InterPro"/>
</dbReference>
<accession>A0A484NNV9</accession>
<dbReference type="PANTHER" id="PTHR47926">
    <property type="entry name" value="PENTATRICOPEPTIDE REPEAT-CONTAINING PROTEIN"/>
    <property type="match status" value="1"/>
</dbReference>
<comment type="similarity">
    <text evidence="1">Belongs to the PPR family. PCMP-H subfamily.</text>
</comment>
<evidence type="ECO:0000313" key="4">
    <source>
        <dbReference type="EMBL" id="VFR02029.1"/>
    </source>
</evidence>
<dbReference type="OrthoDB" id="185373at2759"/>
<dbReference type="Gene3D" id="1.25.40.10">
    <property type="entry name" value="Tetratricopeptide repeat domain"/>
    <property type="match status" value="1"/>
</dbReference>
<evidence type="ECO:0000256" key="1">
    <source>
        <dbReference type="ARBA" id="ARBA00006643"/>
    </source>
</evidence>
<name>A0A484NNV9_9ASTE</name>
<dbReference type="InterPro" id="IPR046960">
    <property type="entry name" value="PPR_At4g14850-like_plant"/>
</dbReference>
<dbReference type="InterPro" id="IPR002885">
    <property type="entry name" value="PPR_rpt"/>
</dbReference>
<keyword evidence="2" id="KW-0677">Repeat</keyword>
<dbReference type="GO" id="GO:0009451">
    <property type="term" value="P:RNA modification"/>
    <property type="evidence" value="ECO:0007669"/>
    <property type="project" value="InterPro"/>
</dbReference>
<dbReference type="PANTHER" id="PTHR47926:SF405">
    <property type="entry name" value="DYW DOMAIN-CONTAINING PROTEIN"/>
    <property type="match status" value="1"/>
</dbReference>
<dbReference type="Proteomes" id="UP000595140">
    <property type="component" value="Unassembled WGS sequence"/>
</dbReference>
<organism evidence="4 5">
    <name type="scientific">Cuscuta campestris</name>
    <dbReference type="NCBI Taxonomy" id="132261"/>
    <lineage>
        <taxon>Eukaryota</taxon>
        <taxon>Viridiplantae</taxon>
        <taxon>Streptophyta</taxon>
        <taxon>Embryophyta</taxon>
        <taxon>Tracheophyta</taxon>
        <taxon>Spermatophyta</taxon>
        <taxon>Magnoliopsida</taxon>
        <taxon>eudicotyledons</taxon>
        <taxon>Gunneridae</taxon>
        <taxon>Pentapetalae</taxon>
        <taxon>asterids</taxon>
        <taxon>lamiids</taxon>
        <taxon>Solanales</taxon>
        <taxon>Convolvulaceae</taxon>
        <taxon>Cuscuteae</taxon>
        <taxon>Cuscuta</taxon>
        <taxon>Cuscuta subgen. Grammica</taxon>
        <taxon>Cuscuta sect. Cleistogrammica</taxon>
    </lineage>
</organism>
<gene>
    <name evidence="4" type="ORF">CCAM_LOCUS43804</name>
</gene>